<protein>
    <recommendedName>
        <fullName evidence="2">DUF2293 domain-containing protein</fullName>
    </recommendedName>
</protein>
<dbReference type="PANTHER" id="PTHR38113:SF1">
    <property type="entry name" value="DUF2293 DOMAIN-CONTAINING PROTEIN"/>
    <property type="match status" value="1"/>
</dbReference>
<keyword evidence="4" id="KW-1185">Reference proteome</keyword>
<name>A0A6A6VD84_9PLEO</name>
<evidence type="ECO:0000313" key="3">
    <source>
        <dbReference type="EMBL" id="KAF2747684.1"/>
    </source>
</evidence>
<feature type="region of interest" description="Disordered" evidence="1">
    <location>
        <begin position="271"/>
        <end position="349"/>
    </location>
</feature>
<sequence>MGRVKHAHKGAQVAPFSDHAKPLRKKKPYKVVMEMVTQEKKKLHTKMAYSVEPPRGYSFVELGDRDLTEYCREQCRKQNLVFHVVSKRGSSQLEPDTEDTRIDSQLIGHHFPFAVIEQACRFLGYVWGRRGFRKIVSGYGDDQLARSVRNAEKRLGRKATENESKEQIRTAILEVFPKVPKSDLENIVRHAFEKGTKRVGNAAGMSLARRTQLAVGAYTRHQYTDYDKLLKDPRYTWKDARNMVEPASYAKLKEWRGEGDTKELEETFREIIVLDDDESSSDEDESPSGNGRSSSLEIFSSQATGREPAPYEHIRTGPPAYGVPSRGRSPPLQPYAGSYPGHAPPAAHSVPQPVLKRTVHPYVLAPEHNDLVHRHTSRVEIVNPLRRPPPPKYFRDKDGRLYEVSSCIMARDSMSKVRLSIGRLLTFRSSSPSTSPALGLQSQNVRHRSSHCLLVMQIPT</sequence>
<feature type="compositionally biased region" description="Acidic residues" evidence="1">
    <location>
        <begin position="273"/>
        <end position="286"/>
    </location>
</feature>
<organism evidence="3 4">
    <name type="scientific">Sporormia fimetaria CBS 119925</name>
    <dbReference type="NCBI Taxonomy" id="1340428"/>
    <lineage>
        <taxon>Eukaryota</taxon>
        <taxon>Fungi</taxon>
        <taxon>Dikarya</taxon>
        <taxon>Ascomycota</taxon>
        <taxon>Pezizomycotina</taxon>
        <taxon>Dothideomycetes</taxon>
        <taxon>Pleosporomycetidae</taxon>
        <taxon>Pleosporales</taxon>
        <taxon>Sporormiaceae</taxon>
        <taxon>Sporormia</taxon>
    </lineage>
</organism>
<gene>
    <name evidence="3" type="ORF">M011DRAFT_401675</name>
</gene>
<evidence type="ECO:0000313" key="4">
    <source>
        <dbReference type="Proteomes" id="UP000799440"/>
    </source>
</evidence>
<evidence type="ECO:0000256" key="1">
    <source>
        <dbReference type="SAM" id="MobiDB-lite"/>
    </source>
</evidence>
<dbReference type="EMBL" id="MU006571">
    <property type="protein sequence ID" value="KAF2747684.1"/>
    <property type="molecule type" value="Genomic_DNA"/>
</dbReference>
<feature type="compositionally biased region" description="Polar residues" evidence="1">
    <location>
        <begin position="289"/>
        <end position="304"/>
    </location>
</feature>
<dbReference type="InterPro" id="IPR018744">
    <property type="entry name" value="DUF2293"/>
</dbReference>
<dbReference type="PANTHER" id="PTHR38113">
    <property type="match status" value="1"/>
</dbReference>
<dbReference type="AlphaFoldDB" id="A0A6A6VD84"/>
<feature type="domain" description="DUF2293" evidence="2">
    <location>
        <begin position="171"/>
        <end position="256"/>
    </location>
</feature>
<evidence type="ECO:0000259" key="2">
    <source>
        <dbReference type="Pfam" id="PF10056"/>
    </source>
</evidence>
<feature type="region of interest" description="Disordered" evidence="1">
    <location>
        <begin position="1"/>
        <end position="22"/>
    </location>
</feature>
<dbReference type="OrthoDB" id="5288828at2759"/>
<proteinExistence type="predicted"/>
<dbReference type="Proteomes" id="UP000799440">
    <property type="component" value="Unassembled WGS sequence"/>
</dbReference>
<accession>A0A6A6VD84</accession>
<dbReference type="Pfam" id="PF10056">
    <property type="entry name" value="DUF2293"/>
    <property type="match status" value="1"/>
</dbReference>
<reference evidence="3" key="1">
    <citation type="journal article" date="2020" name="Stud. Mycol.">
        <title>101 Dothideomycetes genomes: a test case for predicting lifestyles and emergence of pathogens.</title>
        <authorList>
            <person name="Haridas S."/>
            <person name="Albert R."/>
            <person name="Binder M."/>
            <person name="Bloem J."/>
            <person name="Labutti K."/>
            <person name="Salamov A."/>
            <person name="Andreopoulos B."/>
            <person name="Baker S."/>
            <person name="Barry K."/>
            <person name="Bills G."/>
            <person name="Bluhm B."/>
            <person name="Cannon C."/>
            <person name="Castanera R."/>
            <person name="Culley D."/>
            <person name="Daum C."/>
            <person name="Ezra D."/>
            <person name="Gonzalez J."/>
            <person name="Henrissat B."/>
            <person name="Kuo A."/>
            <person name="Liang C."/>
            <person name="Lipzen A."/>
            <person name="Lutzoni F."/>
            <person name="Magnuson J."/>
            <person name="Mondo S."/>
            <person name="Nolan M."/>
            <person name="Ohm R."/>
            <person name="Pangilinan J."/>
            <person name="Park H.-J."/>
            <person name="Ramirez L."/>
            <person name="Alfaro M."/>
            <person name="Sun H."/>
            <person name="Tritt A."/>
            <person name="Yoshinaga Y."/>
            <person name="Zwiers L.-H."/>
            <person name="Turgeon B."/>
            <person name="Goodwin S."/>
            <person name="Spatafora J."/>
            <person name="Crous P."/>
            <person name="Grigoriev I."/>
        </authorList>
    </citation>
    <scope>NUCLEOTIDE SEQUENCE</scope>
    <source>
        <strain evidence="3">CBS 119925</strain>
    </source>
</reference>